<dbReference type="InterPro" id="IPR017441">
    <property type="entry name" value="Protein_kinase_ATP_BS"/>
</dbReference>
<feature type="transmembrane region" description="Helical" evidence="4">
    <location>
        <begin position="505"/>
        <end position="522"/>
    </location>
</feature>
<organism evidence="6 7">
    <name type="scientific">Laspinema palackyanum D2a</name>
    <dbReference type="NCBI Taxonomy" id="2953684"/>
    <lineage>
        <taxon>Bacteria</taxon>
        <taxon>Bacillati</taxon>
        <taxon>Cyanobacteriota</taxon>
        <taxon>Cyanophyceae</taxon>
        <taxon>Oscillatoriophycideae</taxon>
        <taxon>Oscillatoriales</taxon>
        <taxon>Laspinemataceae</taxon>
        <taxon>Laspinema</taxon>
        <taxon>Laspinema palackyanum</taxon>
    </lineage>
</organism>
<proteinExistence type="predicted"/>
<dbReference type="PROSITE" id="PS00108">
    <property type="entry name" value="PROTEIN_KINASE_ST"/>
    <property type="match status" value="1"/>
</dbReference>
<reference evidence="6 7" key="1">
    <citation type="journal article" date="2022" name="Front. Microbiol.">
        <title>High genomic differentiation and limited gene flow indicate recent cryptic speciation within the genus Laspinema (cyanobacteria).</title>
        <authorList>
            <person name="Stanojkovic A."/>
            <person name="Skoupy S."/>
            <person name="Skaloud P."/>
            <person name="Dvorak P."/>
        </authorList>
    </citation>
    <scope>NUCLEOTIDE SEQUENCE [LARGE SCALE GENOMIC DNA]</scope>
    <source>
        <strain evidence="6 7">D2a</strain>
    </source>
</reference>
<name>A0ABT2MWZ7_9CYAN</name>
<keyword evidence="6" id="KW-0418">Kinase</keyword>
<feature type="transmembrane region" description="Helical" evidence="4">
    <location>
        <begin position="375"/>
        <end position="395"/>
    </location>
</feature>
<accession>A0ABT2MWZ7</accession>
<dbReference type="CDD" id="cd14014">
    <property type="entry name" value="STKc_PknB_like"/>
    <property type="match status" value="1"/>
</dbReference>
<evidence type="ECO:0000256" key="1">
    <source>
        <dbReference type="ARBA" id="ARBA00022741"/>
    </source>
</evidence>
<dbReference type="GO" id="GO:0004674">
    <property type="term" value="F:protein serine/threonine kinase activity"/>
    <property type="evidence" value="ECO:0007669"/>
    <property type="project" value="UniProtKB-KW"/>
</dbReference>
<dbReference type="PANTHER" id="PTHR24363">
    <property type="entry name" value="SERINE/THREONINE PROTEIN KINASE"/>
    <property type="match status" value="1"/>
</dbReference>
<feature type="binding site" evidence="3">
    <location>
        <position position="68"/>
    </location>
    <ligand>
        <name>ATP</name>
        <dbReference type="ChEBI" id="CHEBI:30616"/>
    </ligand>
</feature>
<evidence type="ECO:0000313" key="6">
    <source>
        <dbReference type="EMBL" id="MCT7969274.1"/>
    </source>
</evidence>
<keyword evidence="6" id="KW-0723">Serine/threonine-protein kinase</keyword>
<evidence type="ECO:0000256" key="2">
    <source>
        <dbReference type="ARBA" id="ARBA00022840"/>
    </source>
</evidence>
<dbReference type="SMART" id="SM00220">
    <property type="entry name" value="S_TKc"/>
    <property type="match status" value="1"/>
</dbReference>
<sequence>MQPAFLHCINPDCPSPTGQSPSQHFCDSCGTPLFLNGRYLPLQKLGTGGFAVTFTVYDRQTDRERVLKVLVERSPKALELFEQEASVLASLTHPGIPKVDRDGYFQVALKHPQPHTLPCLVMEKIEGLTLDEMLHRDYPQGFPEEMVVDWLMQAADILEELHRHSIIHRDLKPTNLMVRTGSTPATPATRFSLFNRRMGGSAAGQLVAIDFGGVKQLSGKQASSTRLFSPGYSPPEQMMGGSVGPAADFYALGRTAIFLLTGRSPTDFDDGMSGECRWHPHARVSLNLANVVDEMLEFQVDKRLDSATELQGRLGQGSYLKTLVRQRNRGLGGRLAEFAAVASGRSLQFCWGVGTVVIKAIATLGIVSYKTLESILITTLDLISWVFTACFDTILGTILGGLGASVGAGVGFAVAYWLPVGSRLSSRLSELISQWFPNLELTVEPVAILFGMAGLGTALGLTEAGSFGQQRRFIVAGLMGLFGYGLGWFVLAVSSTSETLAAPDLVGFTAIAIASITLGLGLPKPQLFHATMSAIGTAIVMAIFLYSSYFPLILDLFSATSGIGMPQFWDSIAFFALLGMTGSFCLGCSYYLLMPVLKLLGFR</sequence>
<protein>
    <submittedName>
        <fullName evidence="6">Serine/threonine protein kinase</fullName>
    </submittedName>
</protein>
<feature type="domain" description="Protein kinase" evidence="5">
    <location>
        <begin position="39"/>
        <end position="320"/>
    </location>
</feature>
<dbReference type="PANTHER" id="PTHR24363:SF7">
    <property type="entry name" value="SERINE_THREONINE-PROTEIN KINASE-LIKE PROTEIN E"/>
    <property type="match status" value="1"/>
</dbReference>
<dbReference type="InterPro" id="IPR011009">
    <property type="entry name" value="Kinase-like_dom_sf"/>
</dbReference>
<keyword evidence="4" id="KW-0472">Membrane</keyword>
<dbReference type="Gene3D" id="1.10.510.10">
    <property type="entry name" value="Transferase(Phosphotransferase) domain 1"/>
    <property type="match status" value="1"/>
</dbReference>
<dbReference type="InterPro" id="IPR000719">
    <property type="entry name" value="Prot_kinase_dom"/>
</dbReference>
<comment type="caution">
    <text evidence="6">The sequence shown here is derived from an EMBL/GenBank/DDBJ whole genome shotgun (WGS) entry which is preliminary data.</text>
</comment>
<keyword evidence="2 3" id="KW-0067">ATP-binding</keyword>
<feature type="transmembrane region" description="Helical" evidence="4">
    <location>
        <begin position="349"/>
        <end position="369"/>
    </location>
</feature>
<feature type="transmembrane region" description="Helical" evidence="4">
    <location>
        <begin position="572"/>
        <end position="593"/>
    </location>
</feature>
<keyword evidence="7" id="KW-1185">Reference proteome</keyword>
<dbReference type="PROSITE" id="PS00107">
    <property type="entry name" value="PROTEIN_KINASE_ATP"/>
    <property type="match status" value="1"/>
</dbReference>
<dbReference type="SUPFAM" id="SSF56112">
    <property type="entry name" value="Protein kinase-like (PK-like)"/>
    <property type="match status" value="1"/>
</dbReference>
<dbReference type="Proteomes" id="UP001525890">
    <property type="component" value="Unassembled WGS sequence"/>
</dbReference>
<dbReference type="EMBL" id="JAMXFF010000046">
    <property type="protein sequence ID" value="MCT7969274.1"/>
    <property type="molecule type" value="Genomic_DNA"/>
</dbReference>
<feature type="transmembrane region" description="Helical" evidence="4">
    <location>
        <begin position="534"/>
        <end position="552"/>
    </location>
</feature>
<evidence type="ECO:0000256" key="4">
    <source>
        <dbReference type="SAM" id="Phobius"/>
    </source>
</evidence>
<dbReference type="NCBIfam" id="NF045510">
    <property type="entry name" value="4Cys_prefix_kin"/>
    <property type="match status" value="1"/>
</dbReference>
<dbReference type="PROSITE" id="PS50011">
    <property type="entry name" value="PROTEIN_KINASE_DOM"/>
    <property type="match status" value="1"/>
</dbReference>
<keyword evidence="1 3" id="KW-0547">Nucleotide-binding</keyword>
<dbReference type="RefSeq" id="WP_368008745.1">
    <property type="nucleotide sequence ID" value="NZ_JAMXFF010000046.1"/>
</dbReference>
<evidence type="ECO:0000256" key="3">
    <source>
        <dbReference type="PROSITE-ProRule" id="PRU10141"/>
    </source>
</evidence>
<evidence type="ECO:0000313" key="7">
    <source>
        <dbReference type="Proteomes" id="UP001525890"/>
    </source>
</evidence>
<keyword evidence="4" id="KW-1133">Transmembrane helix</keyword>
<evidence type="ECO:0000259" key="5">
    <source>
        <dbReference type="PROSITE" id="PS50011"/>
    </source>
</evidence>
<feature type="transmembrane region" description="Helical" evidence="4">
    <location>
        <begin position="473"/>
        <end position="493"/>
    </location>
</feature>
<dbReference type="InterPro" id="IPR008271">
    <property type="entry name" value="Ser/Thr_kinase_AS"/>
</dbReference>
<keyword evidence="4" id="KW-0812">Transmembrane</keyword>
<gene>
    <name evidence="6" type="ORF">NG799_23435</name>
</gene>
<dbReference type="Pfam" id="PF00069">
    <property type="entry name" value="Pkinase"/>
    <property type="match status" value="1"/>
</dbReference>
<keyword evidence="6" id="KW-0808">Transferase</keyword>
<feature type="transmembrane region" description="Helical" evidence="4">
    <location>
        <begin position="441"/>
        <end position="461"/>
    </location>
</feature>